<keyword evidence="5 9" id="KW-0371">Homeobox</keyword>
<keyword evidence="14" id="KW-1185">Reference proteome</keyword>
<dbReference type="GO" id="GO:0003700">
    <property type="term" value="F:DNA-binding transcription factor activity"/>
    <property type="evidence" value="ECO:0007669"/>
    <property type="project" value="InterPro"/>
</dbReference>
<dbReference type="GO" id="GO:0003677">
    <property type="term" value="F:DNA binding"/>
    <property type="evidence" value="ECO:0007669"/>
    <property type="project" value="UniProtKB-UniRule"/>
</dbReference>
<feature type="domain" description="Homeobox" evidence="12">
    <location>
        <begin position="21"/>
        <end position="76"/>
    </location>
</feature>
<sequence>MEGGSDENLGNGIGGSRWNPTKEQINMLESLYRQGLRTPTAEQIQQITARLRDFGHIEGKNVFYWFQNHKARQRQKQKQETFAFYNRFLHATTPVFPPYQNVVCSPCYISPPRNDPAVFYQQHPKVPLPTASGSFKRSRLIPQMSINDSSKQQQQQQPTIQKYNNNLHCIYTARNSSSHHQETLDLFPIHPTGILESSRNIDEAGHDQNEIKNPSFCAEKERDANNDSHPFFDFFGGN</sequence>
<proteinExistence type="inferred from homology"/>
<feature type="DNA-binding region" description="Homeobox" evidence="9">
    <location>
        <begin position="23"/>
        <end position="77"/>
    </location>
</feature>
<dbReference type="Gene3D" id="1.10.10.60">
    <property type="entry name" value="Homeodomain-like"/>
    <property type="match status" value="1"/>
</dbReference>
<accession>A0AAD4JQM1</accession>
<reference evidence="13 14" key="1">
    <citation type="journal article" date="2021" name="Nat. Commun.">
        <title>Incipient diploidization of the medicinal plant Perilla within 10,000 years.</title>
        <authorList>
            <person name="Zhang Y."/>
            <person name="Shen Q."/>
            <person name="Leng L."/>
            <person name="Zhang D."/>
            <person name="Chen S."/>
            <person name="Shi Y."/>
            <person name="Ning Z."/>
            <person name="Chen S."/>
        </authorList>
    </citation>
    <scope>NUCLEOTIDE SEQUENCE [LARGE SCALE GENOMIC DNA]</scope>
    <source>
        <strain evidence="14">cv. PC099</strain>
    </source>
</reference>
<evidence type="ECO:0000256" key="11">
    <source>
        <dbReference type="SAM" id="MobiDB-lite"/>
    </source>
</evidence>
<dbReference type="Proteomes" id="UP001190926">
    <property type="component" value="Unassembled WGS sequence"/>
</dbReference>
<evidence type="ECO:0000256" key="8">
    <source>
        <dbReference type="ARBA" id="ARBA00024040"/>
    </source>
</evidence>
<dbReference type="PROSITE" id="PS50071">
    <property type="entry name" value="HOMEOBOX_2"/>
    <property type="match status" value="1"/>
</dbReference>
<evidence type="ECO:0000256" key="9">
    <source>
        <dbReference type="PROSITE-ProRule" id="PRU00108"/>
    </source>
</evidence>
<feature type="region of interest" description="Disordered" evidence="11">
    <location>
        <begin position="1"/>
        <end position="20"/>
    </location>
</feature>
<protein>
    <recommendedName>
        <fullName evidence="12">Homeobox domain-containing protein</fullName>
    </recommendedName>
</protein>
<dbReference type="GO" id="GO:0005634">
    <property type="term" value="C:nucleus"/>
    <property type="evidence" value="ECO:0007669"/>
    <property type="project" value="UniProtKB-SubCell"/>
</dbReference>
<comment type="caution">
    <text evidence="13">The sequence shown here is derived from an EMBL/GenBank/DDBJ whole genome shotgun (WGS) entry which is preliminary data.</text>
</comment>
<evidence type="ECO:0000256" key="6">
    <source>
        <dbReference type="ARBA" id="ARBA00023163"/>
    </source>
</evidence>
<keyword evidence="3" id="KW-0805">Transcription regulation</keyword>
<dbReference type="InterPro" id="IPR001356">
    <property type="entry name" value="HD"/>
</dbReference>
<dbReference type="GO" id="GO:0099402">
    <property type="term" value="P:plant organ development"/>
    <property type="evidence" value="ECO:0007669"/>
    <property type="project" value="InterPro"/>
</dbReference>
<organism evidence="13 14">
    <name type="scientific">Perilla frutescens var. hirtella</name>
    <name type="common">Perilla citriodora</name>
    <name type="synonym">Perilla setoyensis</name>
    <dbReference type="NCBI Taxonomy" id="608512"/>
    <lineage>
        <taxon>Eukaryota</taxon>
        <taxon>Viridiplantae</taxon>
        <taxon>Streptophyta</taxon>
        <taxon>Embryophyta</taxon>
        <taxon>Tracheophyta</taxon>
        <taxon>Spermatophyta</taxon>
        <taxon>Magnoliopsida</taxon>
        <taxon>eudicotyledons</taxon>
        <taxon>Gunneridae</taxon>
        <taxon>Pentapetalae</taxon>
        <taxon>asterids</taxon>
        <taxon>lamiids</taxon>
        <taxon>Lamiales</taxon>
        <taxon>Lamiaceae</taxon>
        <taxon>Nepetoideae</taxon>
        <taxon>Elsholtzieae</taxon>
        <taxon>Perilla</taxon>
    </lineage>
</organism>
<keyword evidence="7 9" id="KW-0539">Nucleus</keyword>
<keyword evidence="4 9" id="KW-0238">DNA-binding</keyword>
<dbReference type="InterPro" id="IPR044555">
    <property type="entry name" value="WUSCHEL-like"/>
</dbReference>
<dbReference type="InterPro" id="IPR009057">
    <property type="entry name" value="Homeodomain-like_sf"/>
</dbReference>
<dbReference type="SUPFAM" id="SSF46689">
    <property type="entry name" value="Homeodomain-like"/>
    <property type="match status" value="1"/>
</dbReference>
<evidence type="ECO:0000256" key="2">
    <source>
        <dbReference type="ARBA" id="ARBA00022473"/>
    </source>
</evidence>
<evidence type="ECO:0000256" key="10">
    <source>
        <dbReference type="RuleBase" id="RU000682"/>
    </source>
</evidence>
<dbReference type="PANTHER" id="PTHR45940">
    <property type="entry name" value="WUSCHEL-RELATED HOMEOBOX 1-RELATED"/>
    <property type="match status" value="1"/>
</dbReference>
<keyword evidence="6" id="KW-0804">Transcription</keyword>
<name>A0AAD4JQM1_PERFH</name>
<evidence type="ECO:0000259" key="12">
    <source>
        <dbReference type="PROSITE" id="PS50071"/>
    </source>
</evidence>
<dbReference type="EMBL" id="SDAM02000001">
    <property type="protein sequence ID" value="KAH6838250.1"/>
    <property type="molecule type" value="Genomic_DNA"/>
</dbReference>
<evidence type="ECO:0000256" key="7">
    <source>
        <dbReference type="ARBA" id="ARBA00023242"/>
    </source>
</evidence>
<gene>
    <name evidence="13" type="ORF">C2S53_018394</name>
</gene>
<dbReference type="CDD" id="cd00086">
    <property type="entry name" value="homeodomain"/>
    <property type="match status" value="1"/>
</dbReference>
<dbReference type="Pfam" id="PF00046">
    <property type="entry name" value="Homeodomain"/>
    <property type="match status" value="1"/>
</dbReference>
<comment type="similarity">
    <text evidence="8">Belongs to the WUS homeobox family.</text>
</comment>
<dbReference type="FunFam" id="1.10.10.60:FF:000146">
    <property type="entry name" value="WUSCHEL-related homeobox 4"/>
    <property type="match status" value="1"/>
</dbReference>
<dbReference type="PANTHER" id="PTHR45940:SF6">
    <property type="entry name" value="WUSCHEL-RELATED HOMEOBOX 2"/>
    <property type="match status" value="1"/>
</dbReference>
<evidence type="ECO:0000313" key="14">
    <source>
        <dbReference type="Proteomes" id="UP001190926"/>
    </source>
</evidence>
<comment type="subcellular location">
    <subcellularLocation>
        <location evidence="1 9 10">Nucleus</location>
    </subcellularLocation>
</comment>
<dbReference type="SMART" id="SM00389">
    <property type="entry name" value="HOX"/>
    <property type="match status" value="1"/>
</dbReference>
<evidence type="ECO:0000313" key="13">
    <source>
        <dbReference type="EMBL" id="KAH6838250.1"/>
    </source>
</evidence>
<keyword evidence="2" id="KW-0217">Developmental protein</keyword>
<evidence type="ECO:0000256" key="3">
    <source>
        <dbReference type="ARBA" id="ARBA00023015"/>
    </source>
</evidence>
<evidence type="ECO:0000256" key="5">
    <source>
        <dbReference type="ARBA" id="ARBA00023155"/>
    </source>
</evidence>
<evidence type="ECO:0000256" key="4">
    <source>
        <dbReference type="ARBA" id="ARBA00023125"/>
    </source>
</evidence>
<dbReference type="AlphaFoldDB" id="A0AAD4JQM1"/>
<evidence type="ECO:0000256" key="1">
    <source>
        <dbReference type="ARBA" id="ARBA00004123"/>
    </source>
</evidence>